<keyword evidence="1" id="KW-1133">Transmembrane helix</keyword>
<keyword evidence="1" id="KW-0472">Membrane</keyword>
<feature type="transmembrane region" description="Helical" evidence="1">
    <location>
        <begin position="71"/>
        <end position="88"/>
    </location>
</feature>
<feature type="transmembrane region" description="Helical" evidence="1">
    <location>
        <begin position="20"/>
        <end position="39"/>
    </location>
</feature>
<dbReference type="EMBL" id="JBHRSF010000005">
    <property type="protein sequence ID" value="MFC2994197.1"/>
    <property type="molecule type" value="Genomic_DNA"/>
</dbReference>
<feature type="transmembrane region" description="Helical" evidence="1">
    <location>
        <begin position="276"/>
        <end position="296"/>
    </location>
</feature>
<reference evidence="3 4" key="2">
    <citation type="submission" date="2018-08" db="EMBL/GenBank/DDBJ databases">
        <title>The draft genome of Acinetobacter sichuanensis strain WCHAc060041.</title>
        <authorList>
            <person name="Qin J."/>
            <person name="Feng Y."/>
            <person name="Zong Z."/>
        </authorList>
    </citation>
    <scope>NUCLEOTIDE SEQUENCE [LARGE SCALE GENOMIC DNA]</scope>
    <source>
        <strain evidence="3 4">WCHAc060041</strain>
    </source>
</reference>
<protein>
    <submittedName>
        <fullName evidence="3">Uncharacterized protein</fullName>
    </submittedName>
</protein>
<proteinExistence type="predicted"/>
<dbReference type="Proteomes" id="UP001595455">
    <property type="component" value="Unassembled WGS sequence"/>
</dbReference>
<accession>A0A371YUF1</accession>
<evidence type="ECO:0000313" key="5">
    <source>
        <dbReference type="Proteomes" id="UP001595455"/>
    </source>
</evidence>
<evidence type="ECO:0000256" key="1">
    <source>
        <dbReference type="SAM" id="Phobius"/>
    </source>
</evidence>
<evidence type="ECO:0000313" key="3">
    <source>
        <dbReference type="EMBL" id="RFC85090.1"/>
    </source>
</evidence>
<reference evidence="2" key="1">
    <citation type="journal article" date="2014" name="Int. J. Syst. Evol. Microbiol.">
        <title>Complete genome of a new Firmicutes species belonging to the dominant human colonic microbiota ('Ruminococcus bicirculans') reveals two chromosomes and a selective capacity to utilize plant glucans.</title>
        <authorList>
            <consortium name="NISC Comparative Sequencing Program"/>
            <person name="Wegmann U."/>
            <person name="Louis P."/>
            <person name="Goesmann A."/>
            <person name="Henrissat B."/>
            <person name="Duncan S.H."/>
            <person name="Flint H.J."/>
        </authorList>
    </citation>
    <scope>NUCLEOTIDE SEQUENCE</scope>
    <source>
        <strain evidence="2">KCTC 62575</strain>
    </source>
</reference>
<keyword evidence="1" id="KW-0812">Transmembrane</keyword>
<name>A0A371YUF1_9GAMM</name>
<sequence>MKASFPLPYRKPFFNKYTIFVVFLLFIIIIFVFPFSLWFEKHAQPFNFSILVEYFKYNLNHFPISDKQLDSFFFFSLYIGVYILIDLIHQATRLIISPEKIYYSFFNIPFRTAIERKNIDYCQFGLLKVTQNKFTSFLQRSIFNTKKFQPEEKLYFFPLKTLQLDLDISSLQEDKKIEFIQLLKQYYNFQEGVQEISLSAKEANAIIREQININISPRIAYLLIASVPIGGLGIFLAAQAPFLFFTDYPTFPVFCSIFLLIFIPSFLWIRKEIEQLAFLGAMISSFFITIALYAFLLPIVHSYYTTNFGTEINYSAKLIEVSSKQQVWQTSNGDDKFYISKNYPKYNPNLQVQQTYMFPARYHWHNYTLSENVFLEAQAQKKTAK</sequence>
<dbReference type="OrthoDB" id="9989417at2"/>
<dbReference type="RefSeq" id="WP_107006691.1">
    <property type="nucleotide sequence ID" value="NZ_JBHRSF010000005.1"/>
</dbReference>
<feature type="transmembrane region" description="Helical" evidence="1">
    <location>
        <begin position="219"/>
        <end position="245"/>
    </location>
</feature>
<evidence type="ECO:0000313" key="2">
    <source>
        <dbReference type="EMBL" id="MFC2994197.1"/>
    </source>
</evidence>
<dbReference type="EMBL" id="PYIX02000002">
    <property type="protein sequence ID" value="RFC85090.1"/>
    <property type="molecule type" value="Genomic_DNA"/>
</dbReference>
<keyword evidence="5" id="KW-1185">Reference proteome</keyword>
<gene>
    <name evidence="2" type="ORF">ACFODO_02700</name>
    <name evidence="3" type="ORF">C9E89_001560</name>
</gene>
<comment type="caution">
    <text evidence="3">The sequence shown here is derived from an EMBL/GenBank/DDBJ whole genome shotgun (WGS) entry which is preliminary data.</text>
</comment>
<dbReference type="Proteomes" id="UP000240957">
    <property type="component" value="Unassembled WGS sequence"/>
</dbReference>
<reference evidence="2" key="4">
    <citation type="submission" date="2024-09" db="EMBL/GenBank/DDBJ databases">
        <authorList>
            <person name="Sun Q."/>
            <person name="Mori K."/>
        </authorList>
    </citation>
    <scope>NUCLEOTIDE SEQUENCE</scope>
    <source>
        <strain evidence="2">KCTC 62575</strain>
    </source>
</reference>
<evidence type="ECO:0000313" key="4">
    <source>
        <dbReference type="Proteomes" id="UP000240957"/>
    </source>
</evidence>
<organism evidence="3 4">
    <name type="scientific">Acinetobacter sichuanensis</name>
    <dbReference type="NCBI Taxonomy" id="2136183"/>
    <lineage>
        <taxon>Bacteria</taxon>
        <taxon>Pseudomonadati</taxon>
        <taxon>Pseudomonadota</taxon>
        <taxon>Gammaproteobacteria</taxon>
        <taxon>Moraxellales</taxon>
        <taxon>Moraxellaceae</taxon>
        <taxon>Acinetobacter</taxon>
    </lineage>
</organism>
<reference evidence="5" key="3">
    <citation type="journal article" date="2019" name="Int. J. Syst. Evol. Microbiol.">
        <title>The Global Catalogue of Microorganisms (GCM) 10K type strain sequencing project: providing services to taxonomists for standard genome sequencing and annotation.</title>
        <authorList>
            <consortium name="The Broad Institute Genomics Platform"/>
            <consortium name="The Broad Institute Genome Sequencing Center for Infectious Disease"/>
            <person name="Wu L."/>
            <person name="Ma J."/>
        </authorList>
    </citation>
    <scope>NUCLEOTIDE SEQUENCE [LARGE SCALE GENOMIC DNA]</scope>
    <source>
        <strain evidence="5">KCTC 62575</strain>
    </source>
</reference>
<dbReference type="AlphaFoldDB" id="A0A371YUF1"/>
<feature type="transmembrane region" description="Helical" evidence="1">
    <location>
        <begin position="251"/>
        <end position="269"/>
    </location>
</feature>